<evidence type="ECO:0000313" key="6">
    <source>
        <dbReference type="Proteomes" id="UP000501676"/>
    </source>
</evidence>
<dbReference type="Gene3D" id="3.40.630.30">
    <property type="match status" value="1"/>
</dbReference>
<name>A0A6G7B7E9_9LACO</name>
<sequence>MSRIYLRKIIPSDVKTLYKWGQDPLYHNTACFEKMTSMAQAKVATDCYMARKYSYAIVLAETKQMIGLIELYNHVPFNGAQPICEVGFLLQKDYWHQGLMKEAMDKIINFAFNKLELKQVWAVTFADNSNAQSFLEKYGFEYVKTVDTFIEEIFRKELYFVLTDR</sequence>
<evidence type="ECO:0000259" key="4">
    <source>
        <dbReference type="PROSITE" id="PS51186"/>
    </source>
</evidence>
<dbReference type="InterPro" id="IPR051531">
    <property type="entry name" value="N-acetyltransferase"/>
</dbReference>
<reference evidence="5 6" key="1">
    <citation type="submission" date="2020-02" db="EMBL/GenBank/DDBJ databases">
        <title>Complete genome sequences of six Lactobacillus iners strains isolated from the human vagina.</title>
        <authorList>
            <person name="France M.T."/>
            <person name="Rutt L."/>
            <person name="Narina S."/>
            <person name="Arbaugh S."/>
            <person name="Humphrys M.S."/>
            <person name="Ma B."/>
            <person name="Hayward M.R."/>
            <person name="Relman D."/>
            <person name="Kwon D.S."/>
            <person name="Ravel J."/>
        </authorList>
    </citation>
    <scope>NUCLEOTIDE SEQUENCE [LARGE SCALE GENOMIC DNA]</scope>
    <source>
        <strain evidence="5 6">C0210C1</strain>
    </source>
</reference>
<feature type="domain" description="N-acetyltransferase" evidence="4">
    <location>
        <begin position="4"/>
        <end position="165"/>
    </location>
</feature>
<dbReference type="Proteomes" id="UP000501676">
    <property type="component" value="Chromosome"/>
</dbReference>
<dbReference type="AlphaFoldDB" id="A0A6G7B7E9"/>
<dbReference type="GO" id="GO:0008999">
    <property type="term" value="F:protein-N-terminal-alanine acetyltransferase activity"/>
    <property type="evidence" value="ECO:0007669"/>
    <property type="project" value="TreeGrafter"/>
</dbReference>
<dbReference type="Pfam" id="PF13302">
    <property type="entry name" value="Acetyltransf_3"/>
    <property type="match status" value="1"/>
</dbReference>
<comment type="similarity">
    <text evidence="3">Belongs to the acetyltransferase family. RimJ subfamily.</text>
</comment>
<dbReference type="PANTHER" id="PTHR43792:SF8">
    <property type="entry name" value="[RIBOSOMAL PROTEIN US5]-ALANINE N-ACETYLTRANSFERASE"/>
    <property type="match status" value="1"/>
</dbReference>
<evidence type="ECO:0000313" key="5">
    <source>
        <dbReference type="EMBL" id="QIH23340.1"/>
    </source>
</evidence>
<dbReference type="InterPro" id="IPR000182">
    <property type="entry name" value="GNAT_dom"/>
</dbReference>
<dbReference type="SUPFAM" id="SSF55729">
    <property type="entry name" value="Acyl-CoA N-acyltransferases (Nat)"/>
    <property type="match status" value="1"/>
</dbReference>
<evidence type="ECO:0000256" key="3">
    <source>
        <dbReference type="ARBA" id="ARBA00038502"/>
    </source>
</evidence>
<keyword evidence="1 5" id="KW-0808">Transferase</keyword>
<dbReference type="PANTHER" id="PTHR43792">
    <property type="entry name" value="GNAT FAMILY, PUTATIVE (AFU_ORTHOLOGUE AFUA_3G00765)-RELATED-RELATED"/>
    <property type="match status" value="1"/>
</dbReference>
<dbReference type="RefSeq" id="WP_006735360.1">
    <property type="nucleotide sequence ID" value="NZ_CP049228.1"/>
</dbReference>
<proteinExistence type="inferred from homology"/>
<dbReference type="PROSITE" id="PS51186">
    <property type="entry name" value="GNAT"/>
    <property type="match status" value="1"/>
</dbReference>
<accession>A0A6G7B7E9</accession>
<gene>
    <name evidence="5" type="ORF">G6Z83_00735</name>
</gene>
<evidence type="ECO:0000256" key="2">
    <source>
        <dbReference type="ARBA" id="ARBA00023315"/>
    </source>
</evidence>
<dbReference type="GO" id="GO:0005737">
    <property type="term" value="C:cytoplasm"/>
    <property type="evidence" value="ECO:0007669"/>
    <property type="project" value="TreeGrafter"/>
</dbReference>
<organism evidence="5 6">
    <name type="scientific">Lactobacillus iners</name>
    <dbReference type="NCBI Taxonomy" id="147802"/>
    <lineage>
        <taxon>Bacteria</taxon>
        <taxon>Bacillati</taxon>
        <taxon>Bacillota</taxon>
        <taxon>Bacilli</taxon>
        <taxon>Lactobacillales</taxon>
        <taxon>Lactobacillaceae</taxon>
        <taxon>Lactobacillus</taxon>
    </lineage>
</organism>
<evidence type="ECO:0000256" key="1">
    <source>
        <dbReference type="ARBA" id="ARBA00022679"/>
    </source>
</evidence>
<protein>
    <submittedName>
        <fullName evidence="5">GNAT family N-acetyltransferase</fullName>
    </submittedName>
</protein>
<dbReference type="EMBL" id="CP049228">
    <property type="protein sequence ID" value="QIH23340.1"/>
    <property type="molecule type" value="Genomic_DNA"/>
</dbReference>
<keyword evidence="2" id="KW-0012">Acyltransferase</keyword>
<dbReference type="InterPro" id="IPR016181">
    <property type="entry name" value="Acyl_CoA_acyltransferase"/>
</dbReference>